<dbReference type="InterPro" id="IPR011042">
    <property type="entry name" value="6-blade_b-propeller_TolB-like"/>
</dbReference>
<feature type="domain" description="SMP-30/Gluconolactonase/LRE-like region" evidence="5">
    <location>
        <begin position="49"/>
        <end position="315"/>
    </location>
</feature>
<comment type="cofactor">
    <cofactor evidence="3">
        <name>Zn(2+)</name>
        <dbReference type="ChEBI" id="CHEBI:29105"/>
    </cofactor>
    <text evidence="3">Binds 1 divalent metal cation per subunit.</text>
</comment>
<feature type="chain" id="PRO_5022012605" evidence="4">
    <location>
        <begin position="23"/>
        <end position="337"/>
    </location>
</feature>
<feature type="binding site" evidence="3">
    <location>
        <position position="189"/>
    </location>
    <ligand>
        <name>a divalent metal cation</name>
        <dbReference type="ChEBI" id="CHEBI:60240"/>
    </ligand>
</feature>
<feature type="active site" description="Proton donor/acceptor" evidence="2">
    <location>
        <position position="245"/>
    </location>
</feature>
<evidence type="ECO:0000259" key="5">
    <source>
        <dbReference type="Pfam" id="PF08450"/>
    </source>
</evidence>
<dbReference type="AlphaFoldDB" id="A0A517Z7S1"/>
<dbReference type="InterPro" id="IPR005511">
    <property type="entry name" value="SMP-30"/>
</dbReference>
<dbReference type="InterPro" id="IPR051262">
    <property type="entry name" value="SMP-30/CGR1_Lactonase"/>
</dbReference>
<keyword evidence="7" id="KW-1185">Reference proteome</keyword>
<protein>
    <submittedName>
        <fullName evidence="6">Gluconolactonase</fullName>
        <ecNumber evidence="6">3.1.1.17</ecNumber>
    </submittedName>
</protein>
<dbReference type="GO" id="GO:0046872">
    <property type="term" value="F:metal ion binding"/>
    <property type="evidence" value="ECO:0007669"/>
    <property type="project" value="UniProtKB-KW"/>
</dbReference>
<feature type="binding site" evidence="3">
    <location>
        <position position="132"/>
    </location>
    <ligand>
        <name>substrate</name>
    </ligand>
</feature>
<keyword evidence="1 6" id="KW-0378">Hydrolase</keyword>
<dbReference type="Pfam" id="PF08450">
    <property type="entry name" value="SGL"/>
    <property type="match status" value="1"/>
</dbReference>
<dbReference type="Proteomes" id="UP000320496">
    <property type="component" value="Chromosome"/>
</dbReference>
<feature type="binding site" evidence="3">
    <location>
        <position position="245"/>
    </location>
    <ligand>
        <name>a divalent metal cation</name>
        <dbReference type="ChEBI" id="CHEBI:60240"/>
    </ligand>
</feature>
<reference evidence="6 7" key="1">
    <citation type="submission" date="2019-02" db="EMBL/GenBank/DDBJ databases">
        <title>Deep-cultivation of Planctomycetes and their phenomic and genomic characterization uncovers novel biology.</title>
        <authorList>
            <person name="Wiegand S."/>
            <person name="Jogler M."/>
            <person name="Boedeker C."/>
            <person name="Pinto D."/>
            <person name="Vollmers J."/>
            <person name="Rivas-Marin E."/>
            <person name="Kohn T."/>
            <person name="Peeters S.H."/>
            <person name="Heuer A."/>
            <person name="Rast P."/>
            <person name="Oberbeckmann S."/>
            <person name="Bunk B."/>
            <person name="Jeske O."/>
            <person name="Meyerdierks A."/>
            <person name="Storesund J.E."/>
            <person name="Kallscheuer N."/>
            <person name="Luecker S."/>
            <person name="Lage O.M."/>
            <person name="Pohl T."/>
            <person name="Merkel B.J."/>
            <person name="Hornburger P."/>
            <person name="Mueller R.-W."/>
            <person name="Bruemmer F."/>
            <person name="Labrenz M."/>
            <person name="Spormann A.M."/>
            <person name="Op den Camp H."/>
            <person name="Overmann J."/>
            <person name="Amann R."/>
            <person name="Jetten M.S.M."/>
            <person name="Mascher T."/>
            <person name="Medema M.H."/>
            <person name="Devos D.P."/>
            <person name="Kaster A.-K."/>
            <person name="Ovreas L."/>
            <person name="Rohde M."/>
            <person name="Galperin M.Y."/>
            <person name="Jogler C."/>
        </authorList>
    </citation>
    <scope>NUCLEOTIDE SEQUENCE [LARGE SCALE GENOMIC DNA]</scope>
    <source>
        <strain evidence="6 7">Mal4</strain>
    </source>
</reference>
<proteinExistence type="predicted"/>
<dbReference type="Gene3D" id="2.120.10.30">
    <property type="entry name" value="TolB, C-terminal domain"/>
    <property type="match status" value="1"/>
</dbReference>
<evidence type="ECO:0000256" key="4">
    <source>
        <dbReference type="SAM" id="SignalP"/>
    </source>
</evidence>
<keyword evidence="3" id="KW-0862">Zinc</keyword>
<evidence type="ECO:0000313" key="6">
    <source>
        <dbReference type="EMBL" id="QDU38540.1"/>
    </source>
</evidence>
<dbReference type="EMBL" id="CP036275">
    <property type="protein sequence ID" value="QDU38540.1"/>
    <property type="molecule type" value="Genomic_DNA"/>
</dbReference>
<evidence type="ECO:0000256" key="2">
    <source>
        <dbReference type="PIRSR" id="PIRSR605511-1"/>
    </source>
</evidence>
<dbReference type="EC" id="3.1.1.17" evidence="6"/>
<dbReference type="KEGG" id="mri:Mal4_28690"/>
<name>A0A517Z7S1_9PLAN</name>
<sequence precursor="true">MPIRISLQCTVAAFMIVLLNGAGIVADDAGTPVFDPGAEPQMLQTTGAGEGPAWHPELGLLTSGDGHIMRRSIDGERTVWIEGAGSNGLLFDRQGRLVICEPVGRRVSRIESDGTRTVLAETFEGMRFNQPNDVTIDSKGRIYFSDPKYGDRQTMELVDAEGHKVEGVYRIDSDGSVSRVITHEVDRPNGLIVTPDDRYLFVADNNNNTIGGARKLWRFELQEDGTVKPDSQTLIHDWGATRGPDGMKLDSLGRLYVAAGLNRQNPPYETQHKPTAGIYVFSPEGKLLEFAPIPRDECTNCAFGGDDLRTLYVTAGGTLWSIRTAVPGYVLWPTDDE</sequence>
<evidence type="ECO:0000256" key="1">
    <source>
        <dbReference type="ARBA" id="ARBA00022801"/>
    </source>
</evidence>
<feature type="binding site" evidence="3">
    <location>
        <position position="156"/>
    </location>
    <ligand>
        <name>substrate</name>
    </ligand>
</feature>
<dbReference type="PANTHER" id="PTHR47572:SF4">
    <property type="entry name" value="LACTONASE DRP35"/>
    <property type="match status" value="1"/>
</dbReference>
<feature type="signal peptide" evidence="4">
    <location>
        <begin position="1"/>
        <end position="22"/>
    </location>
</feature>
<dbReference type="SUPFAM" id="SSF63829">
    <property type="entry name" value="Calcium-dependent phosphotriesterase"/>
    <property type="match status" value="1"/>
</dbReference>
<dbReference type="PRINTS" id="PR01790">
    <property type="entry name" value="SMP30FAMILY"/>
</dbReference>
<keyword evidence="4" id="KW-0732">Signal</keyword>
<evidence type="ECO:0000313" key="7">
    <source>
        <dbReference type="Proteomes" id="UP000320496"/>
    </source>
</evidence>
<dbReference type="PANTHER" id="PTHR47572">
    <property type="entry name" value="LIPOPROTEIN-RELATED"/>
    <property type="match status" value="1"/>
</dbReference>
<dbReference type="GO" id="GO:0004341">
    <property type="term" value="F:gluconolactonase activity"/>
    <property type="evidence" value="ECO:0007669"/>
    <property type="project" value="UniProtKB-EC"/>
</dbReference>
<organism evidence="6 7">
    <name type="scientific">Maioricimonas rarisocia</name>
    <dbReference type="NCBI Taxonomy" id="2528026"/>
    <lineage>
        <taxon>Bacteria</taxon>
        <taxon>Pseudomonadati</taxon>
        <taxon>Planctomycetota</taxon>
        <taxon>Planctomycetia</taxon>
        <taxon>Planctomycetales</taxon>
        <taxon>Planctomycetaceae</taxon>
        <taxon>Maioricimonas</taxon>
    </lineage>
</organism>
<dbReference type="InterPro" id="IPR013658">
    <property type="entry name" value="SGL"/>
</dbReference>
<accession>A0A517Z7S1</accession>
<evidence type="ECO:0000256" key="3">
    <source>
        <dbReference type="PIRSR" id="PIRSR605511-2"/>
    </source>
</evidence>
<gene>
    <name evidence="6" type="primary">gnl_4</name>
    <name evidence="6" type="ORF">Mal4_28690</name>
</gene>
<keyword evidence="3" id="KW-0479">Metal-binding</keyword>